<protein>
    <submittedName>
        <fullName evidence="1">Uncharacterized protein</fullName>
    </submittedName>
</protein>
<gene>
    <name evidence="1" type="ORF">Ppb6_01148</name>
</gene>
<keyword evidence="2" id="KW-1185">Reference proteome</keyword>
<comment type="caution">
    <text evidence="1">The sequence shown here is derived from an EMBL/GenBank/DDBJ whole genome shotgun (WGS) entry which is preliminary data.</text>
</comment>
<organism evidence="1 2">
    <name type="scientific">Photorhabdus australis subsp. thailandensis</name>
    <dbReference type="NCBI Taxonomy" id="2805096"/>
    <lineage>
        <taxon>Bacteria</taxon>
        <taxon>Pseudomonadati</taxon>
        <taxon>Pseudomonadota</taxon>
        <taxon>Gammaproteobacteria</taxon>
        <taxon>Enterobacterales</taxon>
        <taxon>Morganellaceae</taxon>
        <taxon>Photorhabdus</taxon>
    </lineage>
</organism>
<dbReference type="Proteomes" id="UP000093476">
    <property type="component" value="Unassembled WGS sequence"/>
</dbReference>
<name>A0A1C0U6I3_9GAMM</name>
<accession>A0A1C0U6I3</accession>
<evidence type="ECO:0000313" key="2">
    <source>
        <dbReference type="Proteomes" id="UP000093476"/>
    </source>
</evidence>
<dbReference type="EMBL" id="LOMY01000036">
    <property type="protein sequence ID" value="OCQ53528.1"/>
    <property type="molecule type" value="Genomic_DNA"/>
</dbReference>
<evidence type="ECO:0000313" key="1">
    <source>
        <dbReference type="EMBL" id="OCQ53528.1"/>
    </source>
</evidence>
<dbReference type="RefSeq" id="WP_065822477.1">
    <property type="nucleotide sequence ID" value="NZ_CAWMQZ010000036.1"/>
</dbReference>
<dbReference type="PATRIC" id="fig|286156.4.peg.1310"/>
<proteinExistence type="predicted"/>
<dbReference type="AlphaFoldDB" id="A0A1C0U6I3"/>
<reference evidence="1 2" key="1">
    <citation type="submission" date="2015-12" db="EMBL/GenBank/DDBJ databases">
        <title>Genome comparisons provide insights into the role of secondary metabolites in the pathogenic phase of the Photorhabdus life cycle.</title>
        <authorList>
            <person name="Tobias N.J."/>
            <person name="Mishra B."/>
            <person name="Gupta D.K."/>
            <person name="Thines M."/>
            <person name="Stinear T.P."/>
            <person name="Bode H.B."/>
        </authorList>
    </citation>
    <scope>NUCLEOTIDE SEQUENCE [LARGE SCALE GENOMIC DNA]</scope>
    <source>
        <strain evidence="1 2">PB68.1</strain>
    </source>
</reference>
<sequence length="550" mass="61781">MAKIHSGVAGSACQTCGIPDSCTLEATIEFGEQKGVYRQEAFNKKFSHLVEFKPDNNISKPVKLLLSSISKSCISKNQDCPVGYVFDENGRVVIRFTPKQSYEGSLRYTKRYKNFDYSERNPITLLSSFLYREALLTDPRYNQIYRLSMAECDDKPFIPVLSQDYMGIGLVNSRIETINNVITVGKRHLFSSSFTLILPRSVDVDIKISFDQSVQIQSDEKRKELMKTEKKKSGYKPDHSGWTKKTGKYVSNKGIKIEGSITATLGKDETKWSRELEQKFKEQTNKIKVLSDIDRGIGKINYVLQNDGSNEYPLLGCKLTYPVISIKGKGCIKRMSSQKIIPQYEFEVKGSPLFGFKITLDLLQAFAAVYKVDTVLAKVRKEAAAQEVSVKQDGHGAYAKAELNIIFDFTIIAGFGFKTDETGEWGYDKKEAKLMGSITGKTNIEVGVGFWGFSGYFKAEAMIKAEAYLGIDDTDPKKLDLILYHDGITAIASMGYAVQVGKTDKKKVKPGIGNKTTTSKKSEEAKLKNEKWTIYPALSKKESTWRWSLD</sequence>